<gene>
    <name evidence="2" type="ORF">BJ508DRAFT_311170</name>
</gene>
<reference evidence="2 3" key="1">
    <citation type="journal article" date="2018" name="Nat. Ecol. Evol.">
        <title>Pezizomycetes genomes reveal the molecular basis of ectomycorrhizal truffle lifestyle.</title>
        <authorList>
            <person name="Murat C."/>
            <person name="Payen T."/>
            <person name="Noel B."/>
            <person name="Kuo A."/>
            <person name="Morin E."/>
            <person name="Chen J."/>
            <person name="Kohler A."/>
            <person name="Krizsan K."/>
            <person name="Balestrini R."/>
            <person name="Da Silva C."/>
            <person name="Montanini B."/>
            <person name="Hainaut M."/>
            <person name="Levati E."/>
            <person name="Barry K.W."/>
            <person name="Belfiori B."/>
            <person name="Cichocki N."/>
            <person name="Clum A."/>
            <person name="Dockter R.B."/>
            <person name="Fauchery L."/>
            <person name="Guy J."/>
            <person name="Iotti M."/>
            <person name="Le Tacon F."/>
            <person name="Lindquist E.A."/>
            <person name="Lipzen A."/>
            <person name="Malagnac F."/>
            <person name="Mello A."/>
            <person name="Molinier V."/>
            <person name="Miyauchi S."/>
            <person name="Poulain J."/>
            <person name="Riccioni C."/>
            <person name="Rubini A."/>
            <person name="Sitrit Y."/>
            <person name="Splivallo R."/>
            <person name="Traeger S."/>
            <person name="Wang M."/>
            <person name="Zifcakova L."/>
            <person name="Wipf D."/>
            <person name="Zambonelli A."/>
            <person name="Paolocci F."/>
            <person name="Nowrousian M."/>
            <person name="Ottonello S."/>
            <person name="Baldrian P."/>
            <person name="Spatafora J.W."/>
            <person name="Henrissat B."/>
            <person name="Nagy L.G."/>
            <person name="Aury J.M."/>
            <person name="Wincker P."/>
            <person name="Grigoriev I.V."/>
            <person name="Bonfante P."/>
            <person name="Martin F.M."/>
        </authorList>
    </citation>
    <scope>NUCLEOTIDE SEQUENCE [LARGE SCALE GENOMIC DNA]</scope>
    <source>
        <strain evidence="2 3">RN42</strain>
    </source>
</reference>
<keyword evidence="3" id="KW-1185">Reference proteome</keyword>
<dbReference type="EMBL" id="ML119746">
    <property type="protein sequence ID" value="RPA76355.1"/>
    <property type="molecule type" value="Genomic_DNA"/>
</dbReference>
<accession>A0A3N4HR91</accession>
<feature type="region of interest" description="Disordered" evidence="1">
    <location>
        <begin position="24"/>
        <end position="92"/>
    </location>
</feature>
<sequence>MPLLTKLWRFVGSLFECLCGKKSPLDTTGEAEDSPARPAHNAPVYQPADPDEISPLSPSSSPSDQEETLEEAMAKIDKRVKEEEAADKKRRRQTIVGLQDFSARLALERSLAANEGLAGAKKDGGLIVASDVEVAGESTPLMDTGASEKGAGSRITSLDGR</sequence>
<dbReference type="AlphaFoldDB" id="A0A3N4HR91"/>
<evidence type="ECO:0000313" key="3">
    <source>
        <dbReference type="Proteomes" id="UP000275078"/>
    </source>
</evidence>
<dbReference type="Proteomes" id="UP000275078">
    <property type="component" value="Unassembled WGS sequence"/>
</dbReference>
<name>A0A3N4HR91_ASCIM</name>
<evidence type="ECO:0000256" key="1">
    <source>
        <dbReference type="SAM" id="MobiDB-lite"/>
    </source>
</evidence>
<feature type="region of interest" description="Disordered" evidence="1">
    <location>
        <begin position="139"/>
        <end position="161"/>
    </location>
</feature>
<proteinExistence type="predicted"/>
<organism evidence="2 3">
    <name type="scientific">Ascobolus immersus RN42</name>
    <dbReference type="NCBI Taxonomy" id="1160509"/>
    <lineage>
        <taxon>Eukaryota</taxon>
        <taxon>Fungi</taxon>
        <taxon>Dikarya</taxon>
        <taxon>Ascomycota</taxon>
        <taxon>Pezizomycotina</taxon>
        <taxon>Pezizomycetes</taxon>
        <taxon>Pezizales</taxon>
        <taxon>Ascobolaceae</taxon>
        <taxon>Ascobolus</taxon>
    </lineage>
</organism>
<evidence type="ECO:0000313" key="2">
    <source>
        <dbReference type="EMBL" id="RPA76355.1"/>
    </source>
</evidence>
<feature type="compositionally biased region" description="Low complexity" evidence="1">
    <location>
        <begin position="54"/>
        <end position="63"/>
    </location>
</feature>
<feature type="compositionally biased region" description="Basic and acidic residues" evidence="1">
    <location>
        <begin position="72"/>
        <end position="87"/>
    </location>
</feature>
<protein>
    <submittedName>
        <fullName evidence="2">Uncharacterized protein</fullName>
    </submittedName>
</protein>